<evidence type="ECO:0000259" key="4">
    <source>
        <dbReference type="Pfam" id="PF01826"/>
    </source>
</evidence>
<organism evidence="5">
    <name type="scientific">Ornithodoros brasiliensis</name>
    <name type="common">Mouro tick</name>
    <dbReference type="NCBI Taxonomy" id="888526"/>
    <lineage>
        <taxon>Eukaryota</taxon>
        <taxon>Metazoa</taxon>
        <taxon>Ecdysozoa</taxon>
        <taxon>Arthropoda</taxon>
        <taxon>Chelicerata</taxon>
        <taxon>Arachnida</taxon>
        <taxon>Acari</taxon>
        <taxon>Parasitiformes</taxon>
        <taxon>Ixodida</taxon>
        <taxon>Ixodoidea</taxon>
        <taxon>Argasidae</taxon>
        <taxon>Ornithodorinae</taxon>
        <taxon>Ornithodoros</taxon>
    </lineage>
</organism>
<dbReference type="InterPro" id="IPR051368">
    <property type="entry name" value="SerProtInhib-TIL_Domain"/>
</dbReference>
<name>A0A1D2AHV6_ORNBR</name>
<evidence type="ECO:0000256" key="1">
    <source>
        <dbReference type="ARBA" id="ARBA00022690"/>
    </source>
</evidence>
<evidence type="ECO:0000313" key="5">
    <source>
        <dbReference type="EMBL" id="JAT78789.1"/>
    </source>
</evidence>
<evidence type="ECO:0000256" key="2">
    <source>
        <dbReference type="ARBA" id="ARBA00023157"/>
    </source>
</evidence>
<keyword evidence="3" id="KW-0812">Transmembrane</keyword>
<feature type="transmembrane region" description="Helical" evidence="3">
    <location>
        <begin position="21"/>
        <end position="40"/>
    </location>
</feature>
<keyword evidence="1" id="KW-0646">Protease inhibitor</keyword>
<dbReference type="CDD" id="cd19941">
    <property type="entry name" value="TIL"/>
    <property type="match status" value="1"/>
</dbReference>
<reference evidence="5" key="1">
    <citation type="submission" date="2016-07" db="EMBL/GenBank/DDBJ databases">
        <title>Salivary Glands transcriptome analysis on engorged females of Ornithodoros brasiliensis (Acari:Argasidae).</title>
        <authorList>
            <person name="Simons S.M."/>
            <person name="Carvalho E."/>
            <person name="Junqueira-de-Azevedo I."/>
            <person name="Ho P.L."/>
            <person name="Giovanni D."/>
            <person name="Mendonca R."/>
            <person name="Onofrio V."/>
            <person name="Landulfo G."/>
            <person name="Ramirez D."/>
            <person name="Barros-Battesti D."/>
        </authorList>
    </citation>
    <scope>NUCLEOTIDE SEQUENCE</scope>
    <source>
        <strain evidence="5">Female</strain>
        <tissue evidence="5">Salivary gland</tissue>
    </source>
</reference>
<dbReference type="EMBL" id="GETE01001086">
    <property type="protein sequence ID" value="JAT78789.1"/>
    <property type="molecule type" value="Transcribed_RNA"/>
</dbReference>
<dbReference type="Gene3D" id="2.10.25.10">
    <property type="entry name" value="Laminin"/>
    <property type="match status" value="1"/>
</dbReference>
<keyword evidence="2" id="KW-1015">Disulfide bond</keyword>
<dbReference type="SUPFAM" id="SSF57567">
    <property type="entry name" value="Serine protease inhibitors"/>
    <property type="match status" value="1"/>
</dbReference>
<dbReference type="InterPro" id="IPR036084">
    <property type="entry name" value="Ser_inhib-like_sf"/>
</dbReference>
<keyword evidence="3" id="KW-0472">Membrane</keyword>
<sequence>DQFTSIRHSCSHWRLQSKMKCLVLALFLGIASLNIEAIFATSPVVPQNPICGVGEVWTGCGTPCPLVCGKPYPLICTANCVFRCNCQEGYIRQSSENGPCIPLSQCSDVPEPPSYPSV</sequence>
<feature type="domain" description="TIL" evidence="4">
    <location>
        <begin position="51"/>
        <end position="106"/>
    </location>
</feature>
<feature type="non-terminal residue" evidence="5">
    <location>
        <position position="1"/>
    </location>
</feature>
<dbReference type="PANTHER" id="PTHR23259">
    <property type="entry name" value="RIDDLE"/>
    <property type="match status" value="1"/>
</dbReference>
<dbReference type="InterPro" id="IPR002919">
    <property type="entry name" value="TIL_dom"/>
</dbReference>
<evidence type="ECO:0000256" key="3">
    <source>
        <dbReference type="SAM" id="Phobius"/>
    </source>
</evidence>
<dbReference type="PANTHER" id="PTHR23259:SF70">
    <property type="entry name" value="ACCESSORY GLAND PROTEIN ACP62F-RELATED"/>
    <property type="match status" value="1"/>
</dbReference>
<dbReference type="AlphaFoldDB" id="A0A1D2AHV6"/>
<dbReference type="GO" id="GO:0030414">
    <property type="term" value="F:peptidase inhibitor activity"/>
    <property type="evidence" value="ECO:0007669"/>
    <property type="project" value="UniProtKB-KW"/>
</dbReference>
<keyword evidence="3" id="KW-1133">Transmembrane helix</keyword>
<dbReference type="Pfam" id="PF01826">
    <property type="entry name" value="TIL"/>
    <property type="match status" value="1"/>
</dbReference>
<proteinExistence type="predicted"/>
<accession>A0A1D2AHV6</accession>
<protein>
    <submittedName>
        <fullName evidence="5">Chymotrypsin elastase inhibitor</fullName>
    </submittedName>
</protein>